<dbReference type="Pfam" id="PF00174">
    <property type="entry name" value="Oxidored_molyb"/>
    <property type="match status" value="1"/>
</dbReference>
<dbReference type="PRINTS" id="PR00407">
    <property type="entry name" value="EUMOPTERIN"/>
</dbReference>
<feature type="transmembrane region" description="Helical" evidence="1">
    <location>
        <begin position="33"/>
        <end position="55"/>
    </location>
</feature>
<keyword evidence="1" id="KW-0472">Membrane</keyword>
<proteinExistence type="predicted"/>
<evidence type="ECO:0000259" key="2">
    <source>
        <dbReference type="Pfam" id="PF00174"/>
    </source>
</evidence>
<dbReference type="PANTHER" id="PTHR43032">
    <property type="entry name" value="PROTEIN-METHIONINE-SULFOXIDE REDUCTASE"/>
    <property type="match status" value="1"/>
</dbReference>
<dbReference type="EMBL" id="BONH01000018">
    <property type="protein sequence ID" value="GIF99023.1"/>
    <property type="molecule type" value="Genomic_DNA"/>
</dbReference>
<feature type="transmembrane region" description="Helical" evidence="1">
    <location>
        <begin position="118"/>
        <end position="140"/>
    </location>
</feature>
<dbReference type="Gene3D" id="3.90.420.10">
    <property type="entry name" value="Oxidoreductase, molybdopterin-binding domain"/>
    <property type="match status" value="1"/>
</dbReference>
<dbReference type="GO" id="GO:0016020">
    <property type="term" value="C:membrane"/>
    <property type="evidence" value="ECO:0007669"/>
    <property type="project" value="InterPro"/>
</dbReference>
<dbReference type="InterPro" id="IPR016174">
    <property type="entry name" value="Di-haem_cyt_TM"/>
</dbReference>
<protein>
    <submittedName>
        <fullName evidence="3">Molybdopterin-binding protein</fullName>
    </submittedName>
</protein>
<accession>A0A8J3KHI6</accession>
<sequence length="387" mass="41868">MVRVPEPLTRLYPANLSRLFTSRLRSPQLTSRLGRILGIAVAVCFLTGYISHAIQHPPAWFYWPSRPVNLYRVTQGLHVATGLAIVPLLAAKLWSVYPKLFRWPPFRDPVHAVERLSLFVLVAAALFQVTTGILNIALWYSPMSFFFTTAHYWTAWILIGALAIHIGVKLPIIRRALRAPDRPTPQTTGMSRRGLLTTVGAAIGLITVATIGQTLRPLAGLSLLGPRDPRVGPQGLPVNKSAASAGVTAAATDPGYRLEVVGPARTLRLSLAELGALAQHTAQLPITCVEGWSATATWSGVRIRDLAAAVGGTEAASVRVTSLEQNSLYRVSTLAPPHAADPLTLLALRVAGQPLDLDHGYPCRLIAPNRPGVLQTKWVARIEVLQP</sequence>
<dbReference type="SUPFAM" id="SSF81342">
    <property type="entry name" value="Transmembrane di-heme cytochromes"/>
    <property type="match status" value="1"/>
</dbReference>
<feature type="transmembrane region" description="Helical" evidence="1">
    <location>
        <begin position="194"/>
        <end position="212"/>
    </location>
</feature>
<dbReference type="CDD" id="cd00321">
    <property type="entry name" value="SO_family_Moco"/>
    <property type="match status" value="1"/>
</dbReference>
<feature type="domain" description="Oxidoreductase molybdopterin-binding" evidence="2">
    <location>
        <begin position="254"/>
        <end position="385"/>
    </location>
</feature>
<dbReference type="GO" id="GO:0016491">
    <property type="term" value="F:oxidoreductase activity"/>
    <property type="evidence" value="ECO:0007669"/>
    <property type="project" value="InterPro"/>
</dbReference>
<feature type="transmembrane region" description="Helical" evidence="1">
    <location>
        <begin position="75"/>
        <end position="97"/>
    </location>
</feature>
<evidence type="ECO:0000313" key="3">
    <source>
        <dbReference type="EMBL" id="GIF99023.1"/>
    </source>
</evidence>
<dbReference type="RefSeq" id="WP_120318965.1">
    <property type="nucleotide sequence ID" value="NZ_BONH01000018.1"/>
</dbReference>
<dbReference type="InterPro" id="IPR008335">
    <property type="entry name" value="Mopterin_OxRdtase_euk"/>
</dbReference>
<evidence type="ECO:0000313" key="4">
    <source>
        <dbReference type="Proteomes" id="UP000659904"/>
    </source>
</evidence>
<dbReference type="PANTHER" id="PTHR43032:SF2">
    <property type="entry name" value="BLL0505 PROTEIN"/>
    <property type="match status" value="1"/>
</dbReference>
<dbReference type="InterPro" id="IPR036374">
    <property type="entry name" value="OxRdtase_Mopterin-bd_sf"/>
</dbReference>
<reference evidence="3 4" key="1">
    <citation type="submission" date="2021-01" db="EMBL/GenBank/DDBJ databases">
        <title>Whole genome shotgun sequence of Catellatospora citrea NBRC 14495.</title>
        <authorList>
            <person name="Komaki H."/>
            <person name="Tamura T."/>
        </authorList>
    </citation>
    <scope>NUCLEOTIDE SEQUENCE [LARGE SCALE GENOMIC DNA]</scope>
    <source>
        <strain evidence="3 4">NBRC 14495</strain>
    </source>
</reference>
<dbReference type="InterPro" id="IPR000572">
    <property type="entry name" value="OxRdtase_Mopterin-bd_dom"/>
</dbReference>
<keyword evidence="1" id="KW-0812">Transmembrane</keyword>
<comment type="caution">
    <text evidence="3">The sequence shown here is derived from an EMBL/GenBank/DDBJ whole genome shotgun (WGS) entry which is preliminary data.</text>
</comment>
<gene>
    <name evidence="3" type="ORF">Cci01nite_41170</name>
</gene>
<dbReference type="SUPFAM" id="SSF56524">
    <property type="entry name" value="Oxidoreductase molybdopterin-binding domain"/>
    <property type="match status" value="1"/>
</dbReference>
<name>A0A8J3KHI6_9ACTN</name>
<organism evidence="3 4">
    <name type="scientific">Catellatospora citrea</name>
    <dbReference type="NCBI Taxonomy" id="53366"/>
    <lineage>
        <taxon>Bacteria</taxon>
        <taxon>Bacillati</taxon>
        <taxon>Actinomycetota</taxon>
        <taxon>Actinomycetes</taxon>
        <taxon>Micromonosporales</taxon>
        <taxon>Micromonosporaceae</taxon>
        <taxon>Catellatospora</taxon>
    </lineage>
</organism>
<evidence type="ECO:0000256" key="1">
    <source>
        <dbReference type="SAM" id="Phobius"/>
    </source>
</evidence>
<feature type="transmembrane region" description="Helical" evidence="1">
    <location>
        <begin position="152"/>
        <end position="173"/>
    </location>
</feature>
<keyword evidence="1" id="KW-1133">Transmembrane helix</keyword>
<dbReference type="GO" id="GO:0022904">
    <property type="term" value="P:respiratory electron transport chain"/>
    <property type="evidence" value="ECO:0007669"/>
    <property type="project" value="InterPro"/>
</dbReference>
<keyword evidence="4" id="KW-1185">Reference proteome</keyword>
<dbReference type="AlphaFoldDB" id="A0A8J3KHI6"/>
<dbReference type="Proteomes" id="UP000659904">
    <property type="component" value="Unassembled WGS sequence"/>
</dbReference>